<keyword evidence="2 6" id="KW-0378">Hydrolase</keyword>
<evidence type="ECO:0000313" key="8">
    <source>
        <dbReference type="EMBL" id="AYP71170.1"/>
    </source>
</evidence>
<comment type="similarity">
    <text evidence="1 5">Belongs to the glycosyl hydrolase 1 family.</text>
</comment>
<evidence type="ECO:0000256" key="2">
    <source>
        <dbReference type="ARBA" id="ARBA00022801"/>
    </source>
</evidence>
<gene>
    <name evidence="8" type="primary">RHE</name>
</gene>
<evidence type="ECO:0000256" key="3">
    <source>
        <dbReference type="ARBA" id="ARBA00023295"/>
    </source>
</evidence>
<evidence type="ECO:0000256" key="6">
    <source>
        <dbReference type="RuleBase" id="RU004468"/>
    </source>
</evidence>
<organism evidence="8">
    <name type="scientific">Fagopyrum tataricum</name>
    <name type="common">Tartarian buckwheat</name>
    <name type="synonym">Polygonum tataricum</name>
    <dbReference type="NCBI Taxonomy" id="62330"/>
    <lineage>
        <taxon>Eukaryota</taxon>
        <taxon>Viridiplantae</taxon>
        <taxon>Streptophyta</taxon>
        <taxon>Embryophyta</taxon>
        <taxon>Tracheophyta</taxon>
        <taxon>Spermatophyta</taxon>
        <taxon>Magnoliopsida</taxon>
        <taxon>eudicotyledons</taxon>
        <taxon>Gunneridae</taxon>
        <taxon>Pentapetalae</taxon>
        <taxon>Caryophyllales</taxon>
        <taxon>Polygonaceae</taxon>
        <taxon>Polygonoideae</taxon>
        <taxon>Fagopyreae</taxon>
        <taxon>Fagopyrum</taxon>
    </lineage>
</organism>
<dbReference type="PROSITE" id="PS00572">
    <property type="entry name" value="GLYCOSYL_HYDROL_F1_1"/>
    <property type="match status" value="1"/>
</dbReference>
<proteinExistence type="evidence at transcript level"/>
<keyword evidence="3 6" id="KW-0326">Glycosidase</keyword>
<dbReference type="AlphaFoldDB" id="A0A3G3C351"/>
<dbReference type="GO" id="GO:0008422">
    <property type="term" value="F:beta-glucosidase activity"/>
    <property type="evidence" value="ECO:0007669"/>
    <property type="project" value="UniProtKB-EC"/>
</dbReference>
<dbReference type="Pfam" id="PF00232">
    <property type="entry name" value="Glyco_hydro_1"/>
    <property type="match status" value="1"/>
</dbReference>
<keyword evidence="7" id="KW-0732">Signal</keyword>
<dbReference type="InterPro" id="IPR033132">
    <property type="entry name" value="GH_1_N_CS"/>
</dbReference>
<dbReference type="InterPro" id="IPR001360">
    <property type="entry name" value="Glyco_hydro_1"/>
</dbReference>
<dbReference type="GO" id="GO:0005975">
    <property type="term" value="P:carbohydrate metabolic process"/>
    <property type="evidence" value="ECO:0007669"/>
    <property type="project" value="InterPro"/>
</dbReference>
<feature type="active site" description="Nucleophile" evidence="4">
    <location>
        <position position="412"/>
    </location>
</feature>
<evidence type="ECO:0000256" key="5">
    <source>
        <dbReference type="RuleBase" id="RU003690"/>
    </source>
</evidence>
<accession>A0A3G3C351</accession>
<dbReference type="PROSITE" id="PS00653">
    <property type="entry name" value="GLYCOSYL_HYDROL_F1_2"/>
    <property type="match status" value="1"/>
</dbReference>
<evidence type="ECO:0000256" key="7">
    <source>
        <dbReference type="SAM" id="SignalP"/>
    </source>
</evidence>
<dbReference type="SUPFAM" id="SSF51445">
    <property type="entry name" value="(Trans)glycosidases"/>
    <property type="match status" value="1"/>
</dbReference>
<dbReference type="FunFam" id="3.20.20.80:FF:000020">
    <property type="entry name" value="Beta-glucosidase 12"/>
    <property type="match status" value="1"/>
</dbReference>
<dbReference type="PANTHER" id="PTHR10353:SF297">
    <property type="entry name" value="VICIANIN HYDROLASE-LIKE"/>
    <property type="match status" value="1"/>
</dbReference>
<evidence type="ECO:0000256" key="1">
    <source>
        <dbReference type="ARBA" id="ARBA00010838"/>
    </source>
</evidence>
<feature type="chain" id="PRO_5017977830" evidence="7">
    <location>
        <begin position="26"/>
        <end position="512"/>
    </location>
</feature>
<protein>
    <submittedName>
        <fullName evidence="8">Rutin-hydrolyzing enzyme</fullName>
        <ecNumber evidence="8">3.2.1.21</ecNumber>
    </submittedName>
</protein>
<dbReference type="InterPro" id="IPR017853">
    <property type="entry name" value="GH"/>
</dbReference>
<feature type="signal peptide" evidence="7">
    <location>
        <begin position="1"/>
        <end position="25"/>
    </location>
</feature>
<name>A0A3G3C351_FAGTA</name>
<dbReference type="Gene3D" id="3.20.20.80">
    <property type="entry name" value="Glycosidases"/>
    <property type="match status" value="1"/>
</dbReference>
<dbReference type="InterPro" id="IPR018120">
    <property type="entry name" value="Glyco_hydro_1_AS"/>
</dbReference>
<dbReference type="EC" id="3.2.1.21" evidence="8"/>
<reference evidence="8" key="1">
    <citation type="submission" date="2017-10" db="EMBL/GenBank/DDBJ databases">
        <title>The Primary Structure Identification of Rutin-Hydrolyzing Enzyme and Its Expression in Insect System.</title>
        <authorList>
            <person name="Cui X."/>
        </authorList>
    </citation>
    <scope>NUCLEOTIDE SEQUENCE</scope>
</reference>
<evidence type="ECO:0000256" key="4">
    <source>
        <dbReference type="PROSITE-ProRule" id="PRU10055"/>
    </source>
</evidence>
<dbReference type="PANTHER" id="PTHR10353">
    <property type="entry name" value="GLYCOSYL HYDROLASE"/>
    <property type="match status" value="1"/>
</dbReference>
<sequence length="512" mass="57883">MATFTSMSFIFLLLLVLSFLSFIAPLVEDTLTRNSFPEGFVFGAGSAAYQFEGSAAEDGRGASIWDYFTHQYPEKIKDGSNGDAANDFYHLYKEDVKLAKEMGLDSFRFSISWSRILPTGKVSGGINTLGIKFYSDLIDELINNGLKPFVTLFHWDLPQGLMDQYGGFLSNEVVDDFQDYANVVFAAFGSRVKYWTTLNEPNLSAEFGYSLGLHAPGRCSDYMRTCKAGDSATEPYIVGHNLLLCHAAVVELYKTRYAYQKGIIGIVVSTNMVVPMNDTLADRLATRRAIDFNFGWFLDPIVYGDYPTTMRSFLGSRLPNFTAEQSTSLKQSFDFPGLNYYTTFYAANSCSYNSVNISYSTDSRAILSSYKDGVAIGESTPSAWLCIYPQGLQYLLRYIKARYNNPYIFITENGMAQKSNGSLADNPTILQDAQRIRYYNEHLHYLLEAIKEGSRVGGYYAWSFLDDFEWGSGYTTRFGLTFVDFNTNLKRYPKDSYYWFKNFLAQDPVMDA</sequence>
<dbReference type="PRINTS" id="PR00131">
    <property type="entry name" value="GLHYDRLASE1"/>
</dbReference>
<dbReference type="EMBL" id="MG252790">
    <property type="protein sequence ID" value="AYP71170.1"/>
    <property type="molecule type" value="mRNA"/>
</dbReference>